<keyword evidence="4" id="KW-0963">Cytoplasm</keyword>
<dbReference type="OMA" id="QLMELMC"/>
<comment type="subcellular location">
    <subcellularLocation>
        <location evidence="1">Cytoplasm</location>
        <location evidence="1">Cytoskeleton</location>
        <location evidence="1">Cilium axoneme</location>
    </subcellularLocation>
</comment>
<evidence type="ECO:0000256" key="2">
    <source>
        <dbReference type="ARBA" id="ARBA00010500"/>
    </source>
</evidence>
<dbReference type="STRING" id="2880.D7FR55"/>
<keyword evidence="8" id="KW-0966">Cell projection</keyword>
<feature type="region of interest" description="Disordered" evidence="10">
    <location>
        <begin position="641"/>
        <end position="663"/>
    </location>
</feature>
<evidence type="ECO:0000256" key="6">
    <source>
        <dbReference type="ARBA" id="ARBA00023069"/>
    </source>
</evidence>
<comment type="similarity">
    <text evidence="2">Belongs to the CFAP206 family.</text>
</comment>
<evidence type="ECO:0000313" key="12">
    <source>
        <dbReference type="Proteomes" id="UP000002630"/>
    </source>
</evidence>
<feature type="region of interest" description="Disordered" evidence="10">
    <location>
        <begin position="389"/>
        <end position="440"/>
    </location>
</feature>
<dbReference type="PANTHER" id="PTHR21442:SF0">
    <property type="entry name" value="CILIA- AND FLAGELLA-ASSOCIATED PROTEIN 206"/>
    <property type="match status" value="1"/>
</dbReference>
<sequence>MDEIQELVRKVVRQCASRGVTVSEVLAAFVARTVIQKPGLNGQALFSLNSPLTQEGLGDLIDRSVDRLLEVDSPSLETIKMQVAVDSSYITEEEGLMNSHQRRTARLREMQRTIATMRPKDGADFDALTALHRQIFSYLLRHASDDSRLGRGVEREVAAALESVFPRISLKAFINLGSEEKYAQLDELANIVLGIRVFNQHIGKGGVNIPHPEQEAATLLLDMGRVLSDELEQAQQTCAELQQIIVHSELRHPQGVTADMLSRWKDELTNKRQYLSYLQSLQEDMAVSDRKVGLLRDTIRSEMRDLEELVGNRASVPKEHVYPKFYEIATHWTALYREYKVISGRTRTTDVLRAFRDSYTPTIRGGMDIQSGELSALEENARAAEAAVGITSTNVEPTGATENKPPLGYTNEGKDADEEGRRGDTSDHIEEQPVPGGQEPAIVRREDQSIEQPVKLSIESTPEFMQLPLEYQGFCSWTIVKRQGLLLPGKPELGVIRYKNRFFVFAHEVAISTFMSDPELFLKATLERAVASPELIHLLRLQDSFPETCITRMLQGGKNGNGKVRPSLALAPPEKREAGTDTPVHFIEKCIDPEYHWNEWVLRRRALQVANLRNCVTKSQQTDGSHFRRVNDTQVYLPRAKHTQTNRNSGTKPPRHVQYFGGERGLSWLHSQDR</sequence>
<evidence type="ECO:0000256" key="4">
    <source>
        <dbReference type="ARBA" id="ARBA00022490"/>
    </source>
</evidence>
<keyword evidence="5" id="KW-0970">Cilium biogenesis/degradation</keyword>
<organism evidence="11 12">
    <name type="scientific">Ectocarpus siliculosus</name>
    <name type="common">Brown alga</name>
    <name type="synonym">Conferva siliculosa</name>
    <dbReference type="NCBI Taxonomy" id="2880"/>
    <lineage>
        <taxon>Eukaryota</taxon>
        <taxon>Sar</taxon>
        <taxon>Stramenopiles</taxon>
        <taxon>Ochrophyta</taxon>
        <taxon>PX clade</taxon>
        <taxon>Phaeophyceae</taxon>
        <taxon>Ectocarpales</taxon>
        <taxon>Ectocarpaceae</taxon>
        <taxon>Ectocarpus</taxon>
    </lineage>
</organism>
<evidence type="ECO:0000256" key="10">
    <source>
        <dbReference type="SAM" id="MobiDB-lite"/>
    </source>
</evidence>
<name>D7FR55_ECTSI</name>
<evidence type="ECO:0000256" key="1">
    <source>
        <dbReference type="ARBA" id="ARBA00004430"/>
    </source>
</evidence>
<dbReference type="GO" id="GO:0030030">
    <property type="term" value="P:cell projection organization"/>
    <property type="evidence" value="ECO:0007669"/>
    <property type="project" value="UniProtKB-KW"/>
</dbReference>
<keyword evidence="7" id="KW-0206">Cytoskeleton</keyword>
<evidence type="ECO:0000256" key="5">
    <source>
        <dbReference type="ARBA" id="ARBA00022794"/>
    </source>
</evidence>
<dbReference type="EMBL" id="FN648387">
    <property type="protein sequence ID" value="CBJ26122.1"/>
    <property type="molecule type" value="Genomic_DNA"/>
</dbReference>
<evidence type="ECO:0000256" key="8">
    <source>
        <dbReference type="ARBA" id="ARBA00023273"/>
    </source>
</evidence>
<reference evidence="11 12" key="1">
    <citation type="journal article" date="2010" name="Nature">
        <title>The Ectocarpus genome and the independent evolution of multicellularity in brown algae.</title>
        <authorList>
            <person name="Cock J.M."/>
            <person name="Sterck L."/>
            <person name="Rouze P."/>
            <person name="Scornet D."/>
            <person name="Allen A.E."/>
            <person name="Amoutzias G."/>
            <person name="Anthouard V."/>
            <person name="Artiguenave F."/>
            <person name="Aury J.M."/>
            <person name="Badger J.H."/>
            <person name="Beszteri B."/>
            <person name="Billiau K."/>
            <person name="Bonnet E."/>
            <person name="Bothwell J.H."/>
            <person name="Bowler C."/>
            <person name="Boyen C."/>
            <person name="Brownlee C."/>
            <person name="Carrano C.J."/>
            <person name="Charrier B."/>
            <person name="Cho G.Y."/>
            <person name="Coelho S.M."/>
            <person name="Collen J."/>
            <person name="Corre E."/>
            <person name="Da Silva C."/>
            <person name="Delage L."/>
            <person name="Delaroque N."/>
            <person name="Dittami S.M."/>
            <person name="Doulbeau S."/>
            <person name="Elias M."/>
            <person name="Farnham G."/>
            <person name="Gachon C.M."/>
            <person name="Gschloessl B."/>
            <person name="Heesch S."/>
            <person name="Jabbari K."/>
            <person name="Jubin C."/>
            <person name="Kawai H."/>
            <person name="Kimura K."/>
            <person name="Kloareg B."/>
            <person name="Kupper F.C."/>
            <person name="Lang D."/>
            <person name="Le Bail A."/>
            <person name="Leblanc C."/>
            <person name="Lerouge P."/>
            <person name="Lohr M."/>
            <person name="Lopez P.J."/>
            <person name="Martens C."/>
            <person name="Maumus F."/>
            <person name="Michel G."/>
            <person name="Miranda-Saavedra D."/>
            <person name="Morales J."/>
            <person name="Moreau H."/>
            <person name="Motomura T."/>
            <person name="Nagasato C."/>
            <person name="Napoli C.A."/>
            <person name="Nelson D.R."/>
            <person name="Nyvall-Collen P."/>
            <person name="Peters A.F."/>
            <person name="Pommier C."/>
            <person name="Potin P."/>
            <person name="Poulain J."/>
            <person name="Quesneville H."/>
            <person name="Read B."/>
            <person name="Rensing S.A."/>
            <person name="Ritter A."/>
            <person name="Rousvoal S."/>
            <person name="Samanta M."/>
            <person name="Samson G."/>
            <person name="Schroeder D.C."/>
            <person name="Segurens B."/>
            <person name="Strittmatter M."/>
            <person name="Tonon T."/>
            <person name="Tregear J.W."/>
            <person name="Valentin K."/>
            <person name="von Dassow P."/>
            <person name="Yamagishi T."/>
            <person name="Van de Peer Y."/>
            <person name="Wincker P."/>
        </authorList>
    </citation>
    <scope>NUCLEOTIDE SEQUENCE [LARGE SCALE GENOMIC DNA]</scope>
    <source>
        <strain evidence="12">Ec32 / CCAP1310/4</strain>
    </source>
</reference>
<dbReference type="Pfam" id="PF12018">
    <property type="entry name" value="FAP206"/>
    <property type="match status" value="1"/>
</dbReference>
<dbReference type="Proteomes" id="UP000002630">
    <property type="component" value="Linkage Group LG14"/>
</dbReference>
<evidence type="ECO:0000256" key="3">
    <source>
        <dbReference type="ARBA" id="ARBA00021602"/>
    </source>
</evidence>
<dbReference type="OrthoDB" id="10251073at2759"/>
<evidence type="ECO:0000256" key="7">
    <source>
        <dbReference type="ARBA" id="ARBA00023212"/>
    </source>
</evidence>
<evidence type="ECO:0000256" key="9">
    <source>
        <dbReference type="SAM" id="Coils"/>
    </source>
</evidence>
<dbReference type="AlphaFoldDB" id="D7FR55"/>
<dbReference type="InterPro" id="IPR021897">
    <property type="entry name" value="FAP206"/>
</dbReference>
<feature type="compositionally biased region" description="Basic and acidic residues" evidence="10">
    <location>
        <begin position="419"/>
        <end position="431"/>
    </location>
</feature>
<dbReference type="GO" id="GO:0036064">
    <property type="term" value="C:ciliary basal body"/>
    <property type="evidence" value="ECO:0007669"/>
    <property type="project" value="TreeGrafter"/>
</dbReference>
<keyword evidence="9" id="KW-0175">Coiled coil</keyword>
<protein>
    <recommendedName>
        <fullName evidence="3">Cilia- and flagella-associated protein 206</fullName>
    </recommendedName>
</protein>
<feature type="coiled-coil region" evidence="9">
    <location>
        <begin position="224"/>
        <end position="251"/>
    </location>
</feature>
<keyword evidence="6" id="KW-0969">Cilium</keyword>
<dbReference type="eggNOG" id="ENOG502QTGJ">
    <property type="taxonomic scope" value="Eukaryota"/>
</dbReference>
<proteinExistence type="inferred from homology"/>
<dbReference type="GO" id="GO:0005930">
    <property type="term" value="C:axoneme"/>
    <property type="evidence" value="ECO:0007669"/>
    <property type="project" value="UniProtKB-SubCell"/>
</dbReference>
<keyword evidence="12" id="KW-1185">Reference proteome</keyword>
<evidence type="ECO:0000313" key="11">
    <source>
        <dbReference type="EMBL" id="CBJ26122.1"/>
    </source>
</evidence>
<dbReference type="GO" id="GO:0003356">
    <property type="term" value="P:regulation of cilium beat frequency"/>
    <property type="evidence" value="ECO:0007669"/>
    <property type="project" value="TreeGrafter"/>
</dbReference>
<dbReference type="PANTHER" id="PTHR21442">
    <property type="entry name" value="CILIA- AND FLAGELLA-ASSOCIATED PROTEIN 206"/>
    <property type="match status" value="1"/>
</dbReference>
<gene>
    <name evidence="11" type="ORF">Esi_0021_0080</name>
</gene>
<accession>D7FR55</accession>